<accession>A0A3R8V9M6</accession>
<organism evidence="3 4">
    <name type="scientific">Saccharopolyspora rhizosphaerae</name>
    <dbReference type="NCBI Taxonomy" id="2492662"/>
    <lineage>
        <taxon>Bacteria</taxon>
        <taxon>Bacillati</taxon>
        <taxon>Actinomycetota</taxon>
        <taxon>Actinomycetes</taxon>
        <taxon>Pseudonocardiales</taxon>
        <taxon>Pseudonocardiaceae</taxon>
        <taxon>Saccharopolyspora</taxon>
    </lineage>
</organism>
<evidence type="ECO:0000256" key="2">
    <source>
        <dbReference type="ARBA" id="ARBA00023002"/>
    </source>
</evidence>
<comment type="similarity">
    <text evidence="1">Belongs to the short-chain dehydrogenases/reductases (SDR) family.</text>
</comment>
<dbReference type="SUPFAM" id="SSF51735">
    <property type="entry name" value="NAD(P)-binding Rossmann-fold domains"/>
    <property type="match status" value="1"/>
</dbReference>
<protein>
    <submittedName>
        <fullName evidence="3">Short chain dehydrogenase</fullName>
    </submittedName>
</protein>
<dbReference type="GO" id="GO:0016491">
    <property type="term" value="F:oxidoreductase activity"/>
    <property type="evidence" value="ECO:0007669"/>
    <property type="project" value="UniProtKB-KW"/>
</dbReference>
<reference evidence="3 4" key="1">
    <citation type="submission" date="2018-11" db="EMBL/GenBank/DDBJ databases">
        <title>Saccharopolyspora rhizosphaerae sp. nov., an actinomycete isolated from rhizosphere soil in Thailand.</title>
        <authorList>
            <person name="Intra B."/>
            <person name="Euanorasetr J."/>
            <person name="Take A."/>
            <person name="Inahashi Y."/>
            <person name="Mori M."/>
            <person name="Panbangred W."/>
            <person name="Matsumoto A."/>
        </authorList>
    </citation>
    <scope>NUCLEOTIDE SEQUENCE [LARGE SCALE GENOMIC DNA]</scope>
    <source>
        <strain evidence="3 4">H219</strain>
    </source>
</reference>
<dbReference type="InterPro" id="IPR051122">
    <property type="entry name" value="SDR_DHRS6-like"/>
</dbReference>
<evidence type="ECO:0000313" key="3">
    <source>
        <dbReference type="EMBL" id="RRO13013.1"/>
    </source>
</evidence>
<keyword evidence="2" id="KW-0560">Oxidoreductase</keyword>
<keyword evidence="4" id="KW-1185">Reference proteome</keyword>
<dbReference type="PANTHER" id="PTHR43477">
    <property type="entry name" value="DIHYDROANTICAPSIN 7-DEHYDROGENASE"/>
    <property type="match status" value="1"/>
</dbReference>
<name>A0A3R8V9M6_9PSEU</name>
<gene>
    <name evidence="3" type="ORF">EIL87_25490</name>
</gene>
<dbReference type="OrthoDB" id="9787486at2"/>
<dbReference type="Proteomes" id="UP000274515">
    <property type="component" value="Unassembled WGS sequence"/>
</dbReference>
<dbReference type="PRINTS" id="PR00081">
    <property type="entry name" value="GDHRDH"/>
</dbReference>
<proteinExistence type="inferred from homology"/>
<dbReference type="CDD" id="cd11731">
    <property type="entry name" value="Lin1944_like_SDR_c"/>
    <property type="match status" value="1"/>
</dbReference>
<dbReference type="EMBL" id="RSAA01000035">
    <property type="protein sequence ID" value="RRO13013.1"/>
    <property type="molecule type" value="Genomic_DNA"/>
</dbReference>
<evidence type="ECO:0000313" key="4">
    <source>
        <dbReference type="Proteomes" id="UP000274515"/>
    </source>
</evidence>
<dbReference type="PANTHER" id="PTHR43477:SF1">
    <property type="entry name" value="DIHYDROANTICAPSIN 7-DEHYDROGENASE"/>
    <property type="match status" value="1"/>
</dbReference>
<evidence type="ECO:0000256" key="1">
    <source>
        <dbReference type="ARBA" id="ARBA00006484"/>
    </source>
</evidence>
<sequence>MRIIVVGAAGKAGRAVTQLMGERGHDIITVGRTTGDVQYDISDEAQLARMWQHVGQVDAVVSAAGDVTYAPIDELTSDDFNAAWSQKVLAQINLVRTGLDHVSPRGSFTLISGVPSRDPVISATAAATVNGAVEAFVRAAAIEIAPRRINVVSPSVFTESLDDFGDFFPGFAPVDVADVARGFQKAIEGASTGEVITLP</sequence>
<dbReference type="Gene3D" id="3.40.50.720">
    <property type="entry name" value="NAD(P)-binding Rossmann-like Domain"/>
    <property type="match status" value="1"/>
</dbReference>
<dbReference type="NCBIfam" id="NF005754">
    <property type="entry name" value="PRK07578.1"/>
    <property type="match status" value="1"/>
</dbReference>
<dbReference type="Pfam" id="PF13561">
    <property type="entry name" value="adh_short_C2"/>
    <property type="match status" value="1"/>
</dbReference>
<comment type="caution">
    <text evidence="3">The sequence shown here is derived from an EMBL/GenBank/DDBJ whole genome shotgun (WGS) entry which is preliminary data.</text>
</comment>
<dbReference type="InterPro" id="IPR036291">
    <property type="entry name" value="NAD(P)-bd_dom_sf"/>
</dbReference>
<dbReference type="RefSeq" id="WP_125093100.1">
    <property type="nucleotide sequence ID" value="NZ_RSAA01000035.1"/>
</dbReference>
<dbReference type="InterPro" id="IPR002347">
    <property type="entry name" value="SDR_fam"/>
</dbReference>
<dbReference type="AlphaFoldDB" id="A0A3R8V9M6"/>